<dbReference type="SUPFAM" id="SSF103039">
    <property type="entry name" value="CheC-like"/>
    <property type="match status" value="1"/>
</dbReference>
<evidence type="ECO:0000256" key="4">
    <source>
        <dbReference type="ARBA" id="ARBA00021898"/>
    </source>
</evidence>
<proteinExistence type="inferred from homology"/>
<dbReference type="PIRSF" id="PIRSF002888">
    <property type="entry name" value="FliM"/>
    <property type="match status" value="1"/>
</dbReference>
<evidence type="ECO:0000256" key="2">
    <source>
        <dbReference type="ARBA" id="ARBA00004202"/>
    </source>
</evidence>
<keyword evidence="11" id="KW-0966">Cell projection</keyword>
<feature type="domain" description="Flagellar motor switch protein FliN-like C-terminal" evidence="10">
    <location>
        <begin position="230"/>
        <end position="299"/>
    </location>
</feature>
<evidence type="ECO:0000256" key="3">
    <source>
        <dbReference type="ARBA" id="ARBA00011049"/>
    </source>
</evidence>
<comment type="caution">
    <text evidence="11">The sequence shown here is derived from an EMBL/GenBank/DDBJ whole genome shotgun (WGS) entry which is preliminary data.</text>
</comment>
<dbReference type="CDD" id="cd17908">
    <property type="entry name" value="FliM"/>
    <property type="match status" value="1"/>
</dbReference>
<keyword evidence="5" id="KW-1003">Cell membrane</keyword>
<keyword evidence="11" id="KW-0969">Cilium</keyword>
<keyword evidence="8" id="KW-0472">Membrane</keyword>
<keyword evidence="12" id="KW-1185">Reference proteome</keyword>
<evidence type="ECO:0000313" key="12">
    <source>
        <dbReference type="Proteomes" id="UP000678243"/>
    </source>
</evidence>
<dbReference type="Gene3D" id="2.30.330.10">
    <property type="entry name" value="SpoA-like"/>
    <property type="match status" value="1"/>
</dbReference>
<dbReference type="EMBL" id="JAGTUK010000001">
    <property type="protein sequence ID" value="MBS0023293.1"/>
    <property type="molecule type" value="Genomic_DNA"/>
</dbReference>
<dbReference type="PANTHER" id="PTHR30034:SF6">
    <property type="entry name" value="YOP PROTEINS TRANSLOCATION PROTEIN Q"/>
    <property type="match status" value="1"/>
</dbReference>
<accession>A0ABS5IK50</accession>
<evidence type="ECO:0000313" key="11">
    <source>
        <dbReference type="EMBL" id="MBS0023293.1"/>
    </source>
</evidence>
<dbReference type="Pfam" id="PF01052">
    <property type="entry name" value="FliMN_C"/>
    <property type="match status" value="1"/>
</dbReference>
<dbReference type="Proteomes" id="UP000678243">
    <property type="component" value="Unassembled WGS sequence"/>
</dbReference>
<keyword evidence="9" id="KW-0975">Bacterial flagellum</keyword>
<evidence type="ECO:0000259" key="10">
    <source>
        <dbReference type="Pfam" id="PF01052"/>
    </source>
</evidence>
<keyword evidence="7" id="KW-0283">Flagellar rotation</keyword>
<keyword evidence="11" id="KW-0282">Flagellum</keyword>
<evidence type="ECO:0000256" key="5">
    <source>
        <dbReference type="ARBA" id="ARBA00022475"/>
    </source>
</evidence>
<dbReference type="InterPro" id="IPR001689">
    <property type="entry name" value="Flag_FliM"/>
</dbReference>
<dbReference type="InterPro" id="IPR028976">
    <property type="entry name" value="CheC-like_sf"/>
</dbReference>
<dbReference type="PANTHER" id="PTHR30034">
    <property type="entry name" value="FLAGELLAR MOTOR SWITCH PROTEIN FLIM"/>
    <property type="match status" value="1"/>
</dbReference>
<protein>
    <recommendedName>
        <fullName evidence="4">Flagellar motor switch protein FliM</fullName>
    </recommendedName>
</protein>
<sequence>MVMDDGVRSAVRAHAATATAEVEVYDFGRAATLSREHARTLELAFETFARQWSAQLSGRIHVRATIAVEHVGMLTYGEYAQSLPTTTTMIVCALPDSDERMILQVPTSTATSWIVQMVGGRSAVTVEDRTFTPIEQALLRSLVTEATDHLATALDGLLPTGVTVAGIQYSSQFAQVAAAGEPVIVARLSMRHGGRTVPASIMLPSSILSGFAVREALTDRSEAPGLVRRQVEASPVEVALRLAPRAVLPREVLDLAVGDLLALPHSADRPLLLTVGDQTVATAAVGSSGARLACVVTATVPASAPAAQESA</sequence>
<evidence type="ECO:0000256" key="8">
    <source>
        <dbReference type="ARBA" id="ARBA00023136"/>
    </source>
</evidence>
<reference evidence="11 12" key="1">
    <citation type="submission" date="2021-04" db="EMBL/GenBank/DDBJ databases">
        <title>Whole genome analysis of root endophytic bacterium Microbacterium paraoxydans ku-mp colonizing RP-bio226 rice variety.</title>
        <authorList>
            <person name="Ulaganathan K."/>
            <person name="Latha B."/>
        </authorList>
    </citation>
    <scope>NUCLEOTIDE SEQUENCE [LARGE SCALE GENOMIC DNA]</scope>
    <source>
        <strain evidence="12">ku-mp</strain>
    </source>
</reference>
<comment type="subcellular location">
    <subcellularLocation>
        <location evidence="1">Bacterial flagellum basal body</location>
    </subcellularLocation>
    <subcellularLocation>
        <location evidence="2">Cell membrane</location>
        <topology evidence="2">Peripheral membrane protein</topology>
    </subcellularLocation>
</comment>
<keyword evidence="6" id="KW-0145">Chemotaxis</keyword>
<dbReference type="SUPFAM" id="SSF101801">
    <property type="entry name" value="Surface presentation of antigens (SPOA)"/>
    <property type="match status" value="1"/>
</dbReference>
<organism evidence="11 12">
    <name type="scientific">Microbacterium paraoxydans</name>
    <dbReference type="NCBI Taxonomy" id="199592"/>
    <lineage>
        <taxon>Bacteria</taxon>
        <taxon>Bacillati</taxon>
        <taxon>Actinomycetota</taxon>
        <taxon>Actinomycetes</taxon>
        <taxon>Micrococcales</taxon>
        <taxon>Microbacteriaceae</taxon>
        <taxon>Microbacterium</taxon>
    </lineage>
</organism>
<name>A0ABS5IK50_9MICO</name>
<dbReference type="Gene3D" id="3.40.1550.10">
    <property type="entry name" value="CheC-like"/>
    <property type="match status" value="1"/>
</dbReference>
<gene>
    <name evidence="11" type="ORF">KE274_04150</name>
</gene>
<dbReference type="InterPro" id="IPR001543">
    <property type="entry name" value="FliN-like_C"/>
</dbReference>
<evidence type="ECO:0000256" key="6">
    <source>
        <dbReference type="ARBA" id="ARBA00022500"/>
    </source>
</evidence>
<evidence type="ECO:0000256" key="1">
    <source>
        <dbReference type="ARBA" id="ARBA00004117"/>
    </source>
</evidence>
<evidence type="ECO:0000256" key="7">
    <source>
        <dbReference type="ARBA" id="ARBA00022779"/>
    </source>
</evidence>
<dbReference type="InterPro" id="IPR036429">
    <property type="entry name" value="SpoA-like_sf"/>
</dbReference>
<comment type="similarity">
    <text evidence="3">Belongs to the FliM family.</text>
</comment>
<evidence type="ECO:0000256" key="9">
    <source>
        <dbReference type="ARBA" id="ARBA00023143"/>
    </source>
</evidence>
<dbReference type="Pfam" id="PF02154">
    <property type="entry name" value="FliM"/>
    <property type="match status" value="1"/>
</dbReference>